<name>A0A9D2LK67_9FIRM</name>
<dbReference type="PANTHER" id="PTHR43741:SF4">
    <property type="entry name" value="FMN-DEPENDENT NADH:QUINONE OXIDOREDUCTASE"/>
    <property type="match status" value="1"/>
</dbReference>
<organism evidence="2 3">
    <name type="scientific">Candidatus Oscillibacter excrementigallinarum</name>
    <dbReference type="NCBI Taxonomy" id="2838716"/>
    <lineage>
        <taxon>Bacteria</taxon>
        <taxon>Bacillati</taxon>
        <taxon>Bacillota</taxon>
        <taxon>Clostridia</taxon>
        <taxon>Eubacteriales</taxon>
        <taxon>Oscillospiraceae</taxon>
        <taxon>Oscillibacter</taxon>
    </lineage>
</organism>
<dbReference type="AlphaFoldDB" id="A0A9D2LK67"/>
<reference evidence="2" key="1">
    <citation type="journal article" date="2021" name="PeerJ">
        <title>Extensive microbial diversity within the chicken gut microbiome revealed by metagenomics and culture.</title>
        <authorList>
            <person name="Gilroy R."/>
            <person name="Ravi A."/>
            <person name="Getino M."/>
            <person name="Pursley I."/>
            <person name="Horton D.L."/>
            <person name="Alikhan N.F."/>
            <person name="Baker D."/>
            <person name="Gharbi K."/>
            <person name="Hall N."/>
            <person name="Watson M."/>
            <person name="Adriaenssens E.M."/>
            <person name="Foster-Nyarko E."/>
            <person name="Jarju S."/>
            <person name="Secka A."/>
            <person name="Antonio M."/>
            <person name="Oren A."/>
            <person name="Chaudhuri R.R."/>
            <person name="La Ragione R."/>
            <person name="Hildebrand F."/>
            <person name="Pallen M.J."/>
        </authorList>
    </citation>
    <scope>NUCLEOTIDE SEQUENCE</scope>
    <source>
        <strain evidence="2">ChiBcec18-1249</strain>
    </source>
</reference>
<dbReference type="InterPro" id="IPR029039">
    <property type="entry name" value="Flavoprotein-like_sf"/>
</dbReference>
<accession>A0A9D2LK67</accession>
<dbReference type="InterPro" id="IPR050104">
    <property type="entry name" value="FMN-dep_NADH:Q_OxRdtase_AzoR1"/>
</dbReference>
<protein>
    <submittedName>
        <fullName evidence="2">NAD(P)H-dependent oxidoreductase</fullName>
    </submittedName>
</protein>
<dbReference type="SUPFAM" id="SSF52218">
    <property type="entry name" value="Flavoproteins"/>
    <property type="match status" value="1"/>
</dbReference>
<dbReference type="Pfam" id="PF02525">
    <property type="entry name" value="Flavodoxin_2"/>
    <property type="match status" value="1"/>
</dbReference>
<evidence type="ECO:0000313" key="2">
    <source>
        <dbReference type="EMBL" id="HJB14204.1"/>
    </source>
</evidence>
<evidence type="ECO:0000259" key="1">
    <source>
        <dbReference type="Pfam" id="PF02525"/>
    </source>
</evidence>
<dbReference type="PANTHER" id="PTHR43741">
    <property type="entry name" value="FMN-DEPENDENT NADH-AZOREDUCTASE 1"/>
    <property type="match status" value="1"/>
</dbReference>
<gene>
    <name evidence="2" type="ORF">H9787_10920</name>
</gene>
<proteinExistence type="predicted"/>
<dbReference type="InterPro" id="IPR003680">
    <property type="entry name" value="Flavodoxin_fold"/>
</dbReference>
<dbReference type="Gene3D" id="3.40.50.360">
    <property type="match status" value="1"/>
</dbReference>
<dbReference type="Proteomes" id="UP000823824">
    <property type="component" value="Unassembled WGS sequence"/>
</dbReference>
<reference evidence="2" key="2">
    <citation type="submission" date="2021-04" db="EMBL/GenBank/DDBJ databases">
        <authorList>
            <person name="Gilroy R."/>
        </authorList>
    </citation>
    <scope>NUCLEOTIDE SEQUENCE</scope>
    <source>
        <strain evidence="2">ChiBcec18-1249</strain>
    </source>
</reference>
<dbReference type="EMBL" id="DWZJ01000100">
    <property type="protein sequence ID" value="HJB14204.1"/>
    <property type="molecule type" value="Genomic_DNA"/>
</dbReference>
<evidence type="ECO:0000313" key="3">
    <source>
        <dbReference type="Proteomes" id="UP000823824"/>
    </source>
</evidence>
<comment type="caution">
    <text evidence="2">The sequence shown here is derived from an EMBL/GenBank/DDBJ whole genome shotgun (WGS) entry which is preliminary data.</text>
</comment>
<feature type="domain" description="Flavodoxin-like fold" evidence="1">
    <location>
        <begin position="1"/>
        <end position="192"/>
    </location>
</feature>
<sequence>MKLLFVNGCISQRGEGSRTLALAKAFLETWKDLHPEAEVETVAPEALLALKPFEPGMLNDRDALAGIRCFDAPVYDLARQFRAADRIVVAAPFWDLTFPAALRTYIEYISANGLTYHYEVDGCHGDCRAEKLVYLTSGGDVERPESLGVLYWKQLSAMFGIPAFDHVFAGGLDLDPARTAEILAEACEKARRLAEDF</sequence>